<keyword evidence="2" id="KW-1185">Reference proteome</keyword>
<dbReference type="RefSeq" id="WP_098510593.1">
    <property type="nucleotide sequence ID" value="NZ_JBIAKZ010000023.1"/>
</dbReference>
<dbReference type="EMBL" id="PDJK01000002">
    <property type="protein sequence ID" value="PFG46539.1"/>
    <property type="molecule type" value="Genomic_DNA"/>
</dbReference>
<comment type="caution">
    <text evidence="1">The sequence shown here is derived from an EMBL/GenBank/DDBJ whole genome shotgun (WGS) entry which is preliminary data.</text>
</comment>
<evidence type="ECO:0000313" key="2">
    <source>
        <dbReference type="Proteomes" id="UP000243542"/>
    </source>
</evidence>
<gene>
    <name evidence="1" type="ORF">ATK36_1521</name>
</gene>
<evidence type="ECO:0008006" key="3">
    <source>
        <dbReference type="Google" id="ProtNLM"/>
    </source>
</evidence>
<reference evidence="1 2" key="1">
    <citation type="submission" date="2017-10" db="EMBL/GenBank/DDBJ databases">
        <title>Sequencing the genomes of 1000 actinobacteria strains.</title>
        <authorList>
            <person name="Klenk H.-P."/>
        </authorList>
    </citation>
    <scope>NUCLEOTIDE SEQUENCE [LARGE SCALE GENOMIC DNA]</scope>
    <source>
        <strain evidence="1 2">DSM 46092</strain>
    </source>
</reference>
<accession>A0A2A9F802</accession>
<protein>
    <recommendedName>
        <fullName evidence="3">Activator of Hsp90 ATPase-like protein</fullName>
    </recommendedName>
</protein>
<dbReference type="Proteomes" id="UP000243542">
    <property type="component" value="Unassembled WGS sequence"/>
</dbReference>
<proteinExistence type="predicted"/>
<organism evidence="1 2">
    <name type="scientific">Amycolatopsis sulphurea</name>
    <dbReference type="NCBI Taxonomy" id="76022"/>
    <lineage>
        <taxon>Bacteria</taxon>
        <taxon>Bacillati</taxon>
        <taxon>Actinomycetota</taxon>
        <taxon>Actinomycetes</taxon>
        <taxon>Pseudonocardiales</taxon>
        <taxon>Pseudonocardiaceae</taxon>
        <taxon>Amycolatopsis</taxon>
    </lineage>
</organism>
<dbReference type="InterPro" id="IPR023393">
    <property type="entry name" value="START-like_dom_sf"/>
</dbReference>
<sequence>MVGEVGKTAHNGWETGVSRTLPYSGNRLWEFLTGREGPPIWLGPGAALAAGYETANGTTGRIRSFHEGSRVRLTWWDHDSTLQLTVVAQGERATVKIHQDRLADVAERTAPRAYWTDVIDRVEAASAER</sequence>
<dbReference type="Gene3D" id="3.30.530.20">
    <property type="match status" value="1"/>
</dbReference>
<dbReference type="AlphaFoldDB" id="A0A2A9F802"/>
<evidence type="ECO:0000313" key="1">
    <source>
        <dbReference type="EMBL" id="PFG46539.1"/>
    </source>
</evidence>
<name>A0A2A9F802_9PSEU</name>
<dbReference type="SUPFAM" id="SSF55961">
    <property type="entry name" value="Bet v1-like"/>
    <property type="match status" value="1"/>
</dbReference>